<feature type="transmembrane region" description="Helical" evidence="6">
    <location>
        <begin position="20"/>
        <end position="41"/>
    </location>
</feature>
<evidence type="ECO:0000259" key="8">
    <source>
        <dbReference type="Pfam" id="PF12704"/>
    </source>
</evidence>
<feature type="transmembrane region" description="Helical" evidence="6">
    <location>
        <begin position="774"/>
        <end position="794"/>
    </location>
</feature>
<keyword evidence="3 6" id="KW-0812">Transmembrane</keyword>
<comment type="subcellular location">
    <subcellularLocation>
        <location evidence="1">Cell membrane</location>
        <topology evidence="1">Multi-pass membrane protein</topology>
    </subcellularLocation>
</comment>
<keyword evidence="4 6" id="KW-1133">Transmembrane helix</keyword>
<dbReference type="GO" id="GO:0005886">
    <property type="term" value="C:plasma membrane"/>
    <property type="evidence" value="ECO:0007669"/>
    <property type="project" value="UniProtKB-SubCell"/>
</dbReference>
<keyword evidence="5 6" id="KW-0472">Membrane</keyword>
<evidence type="ECO:0000313" key="9">
    <source>
        <dbReference type="EMBL" id="MBD2702314.1"/>
    </source>
</evidence>
<feature type="domain" description="MacB-like periplasmic core" evidence="8">
    <location>
        <begin position="443"/>
        <end position="616"/>
    </location>
</feature>
<evidence type="ECO:0000256" key="2">
    <source>
        <dbReference type="ARBA" id="ARBA00022475"/>
    </source>
</evidence>
<evidence type="ECO:0000259" key="7">
    <source>
        <dbReference type="Pfam" id="PF02687"/>
    </source>
</evidence>
<feature type="transmembrane region" description="Helical" evidence="6">
    <location>
        <begin position="431"/>
        <end position="455"/>
    </location>
</feature>
<feature type="transmembrane region" description="Helical" evidence="6">
    <location>
        <begin position="296"/>
        <end position="315"/>
    </location>
</feature>
<dbReference type="InterPro" id="IPR050250">
    <property type="entry name" value="Macrolide_Exporter_MacB"/>
</dbReference>
<dbReference type="Pfam" id="PF12704">
    <property type="entry name" value="MacB_PCD"/>
    <property type="match status" value="2"/>
</dbReference>
<organism evidence="9 10">
    <name type="scientific">Spirosoma profusum</name>
    <dbReference type="NCBI Taxonomy" id="2771354"/>
    <lineage>
        <taxon>Bacteria</taxon>
        <taxon>Pseudomonadati</taxon>
        <taxon>Bacteroidota</taxon>
        <taxon>Cytophagia</taxon>
        <taxon>Cytophagales</taxon>
        <taxon>Cytophagaceae</taxon>
        <taxon>Spirosoma</taxon>
    </lineage>
</organism>
<dbReference type="PANTHER" id="PTHR30572">
    <property type="entry name" value="MEMBRANE COMPONENT OF TRANSPORTER-RELATED"/>
    <property type="match status" value="1"/>
</dbReference>
<evidence type="ECO:0000256" key="6">
    <source>
        <dbReference type="SAM" id="Phobius"/>
    </source>
</evidence>
<dbReference type="EMBL" id="JACWZY010000014">
    <property type="protein sequence ID" value="MBD2702314.1"/>
    <property type="molecule type" value="Genomic_DNA"/>
</dbReference>
<keyword evidence="2" id="KW-1003">Cell membrane</keyword>
<dbReference type="RefSeq" id="WP_190888173.1">
    <property type="nucleotide sequence ID" value="NZ_JACWZY010000014.1"/>
</dbReference>
<protein>
    <submittedName>
        <fullName evidence="9">ABC transporter permease</fullName>
    </submittedName>
</protein>
<name>A0A927ANQ4_9BACT</name>
<proteinExistence type="predicted"/>
<feature type="domain" description="MacB-like periplasmic core" evidence="8">
    <location>
        <begin position="20"/>
        <end position="246"/>
    </location>
</feature>
<dbReference type="PANTHER" id="PTHR30572:SF18">
    <property type="entry name" value="ABC-TYPE MACROLIDE FAMILY EXPORT SYSTEM PERMEASE COMPONENT 2"/>
    <property type="match status" value="1"/>
</dbReference>
<evidence type="ECO:0000256" key="3">
    <source>
        <dbReference type="ARBA" id="ARBA00022692"/>
    </source>
</evidence>
<dbReference type="InterPro" id="IPR025857">
    <property type="entry name" value="MacB_PCD"/>
</dbReference>
<feature type="transmembrane region" description="Helical" evidence="6">
    <location>
        <begin position="387"/>
        <end position="411"/>
    </location>
</feature>
<feature type="transmembrane region" description="Helical" evidence="6">
    <location>
        <begin position="346"/>
        <end position="366"/>
    </location>
</feature>
<keyword evidence="10" id="KW-1185">Reference proteome</keyword>
<feature type="domain" description="ABC3 transporter permease C-terminal" evidence="7">
    <location>
        <begin position="692"/>
        <end position="804"/>
    </location>
</feature>
<feature type="transmembrane region" description="Helical" evidence="6">
    <location>
        <begin position="688"/>
        <end position="707"/>
    </location>
</feature>
<sequence>MLRTYFKIAWRNLVSNKLYSSLNLAGLSIGLTCFAFIALWIQDEWSFDRFNENADRIYRVASKIIGDSETFEHAVSAVPLGPALKADYPEVEQFVRFDPSDAVVKRGDRVFVEEGILLTDPSFFDTFSYSMTVGDPKTALTDPYSIVLTESMAKKYFGQENPVGQNLTIMLNDSTGKGVPYRITGIMPDAPKNAHVTFSCLVSFETLIAYNRADLAGDGAWGNNSYYTYILLKKGVDYKAFAAKLPQFYDRHVLPINQRYGVNKRTAEYQLMPLTDIHLKSNVRYEISAPGSLTNLYIFGTVCLFILLLAGINYMNLATARSLKRAKEVGVKKVMGALKGQLVGQYLLESVILAVGALGIALLLCYGLQSAFAQLTQKEIAVFQSPVLLAFLVGIALLVGLGSGLYPAFFISSYQPTTVLKGSLATSGKGVWLRKTLVVAQFSITIVLLVGILVINAQRSFIANKNLGFQKDALLQVKVNGDIDVQRRIEPFKNDLLKSQYVKNLTTSNSILVGGLGNNGMETVDNRGKKLQTSIFRLRVDYDYLATLGMHVVAGRYFSKNFPTDNPTDSTQNFIINEAAVKAFGWSGADKAIGKPFSMGGRRGQVVGVVNDFHFNSLQHKVEPLAMVIRDFGFSRIILNIDGQKPQEAIAELQAQWKKHFPTAYLDYDFVDKKLGEQYEAEARFSTIFLYFSLISVLIACLGLYGLTTFTAEQRTKEIGVRKVLGASVASVALLLSKDFLKLVGIAIVIATPMAWYAMNRWLADFAYRIDMQWWVFAVAGLLAVGIALLTVSFQSIKAALMNPVKSLRSE</sequence>
<gene>
    <name evidence="9" type="ORF">IC229_16820</name>
</gene>
<feature type="transmembrane region" description="Helical" evidence="6">
    <location>
        <begin position="743"/>
        <end position="759"/>
    </location>
</feature>
<dbReference type="GO" id="GO:0022857">
    <property type="term" value="F:transmembrane transporter activity"/>
    <property type="evidence" value="ECO:0007669"/>
    <property type="project" value="TreeGrafter"/>
</dbReference>
<comment type="caution">
    <text evidence="9">The sequence shown here is derived from an EMBL/GenBank/DDBJ whole genome shotgun (WGS) entry which is preliminary data.</text>
</comment>
<dbReference type="Proteomes" id="UP000598820">
    <property type="component" value="Unassembled WGS sequence"/>
</dbReference>
<evidence type="ECO:0000256" key="1">
    <source>
        <dbReference type="ARBA" id="ARBA00004651"/>
    </source>
</evidence>
<evidence type="ECO:0000256" key="4">
    <source>
        <dbReference type="ARBA" id="ARBA00022989"/>
    </source>
</evidence>
<dbReference type="Pfam" id="PF02687">
    <property type="entry name" value="FtsX"/>
    <property type="match status" value="2"/>
</dbReference>
<dbReference type="AlphaFoldDB" id="A0A927ANQ4"/>
<dbReference type="InterPro" id="IPR003838">
    <property type="entry name" value="ABC3_permease_C"/>
</dbReference>
<evidence type="ECO:0000256" key="5">
    <source>
        <dbReference type="ARBA" id="ARBA00023136"/>
    </source>
</evidence>
<feature type="domain" description="ABC3 transporter permease C-terminal" evidence="7">
    <location>
        <begin position="302"/>
        <end position="416"/>
    </location>
</feature>
<accession>A0A927ANQ4</accession>
<reference evidence="9" key="1">
    <citation type="submission" date="2020-09" db="EMBL/GenBank/DDBJ databases">
        <authorList>
            <person name="Kim M.K."/>
        </authorList>
    </citation>
    <scope>NUCLEOTIDE SEQUENCE</scope>
    <source>
        <strain evidence="9">BT702</strain>
    </source>
</reference>
<evidence type="ECO:0000313" key="10">
    <source>
        <dbReference type="Proteomes" id="UP000598820"/>
    </source>
</evidence>